<gene>
    <name evidence="8" type="primary">cctM_1</name>
    <name evidence="8" type="ORF">LARI1_G000722</name>
</gene>
<comment type="caution">
    <text evidence="8">The sequence shown here is derived from an EMBL/GenBank/DDBJ whole genome shotgun (WGS) entry which is preliminary data.</text>
</comment>
<dbReference type="EMBL" id="QGMF01000010">
    <property type="protein sequence ID" value="TVY21659.1"/>
    <property type="molecule type" value="Genomic_DNA"/>
</dbReference>
<dbReference type="GO" id="GO:0071949">
    <property type="term" value="F:FAD binding"/>
    <property type="evidence" value="ECO:0007669"/>
    <property type="project" value="InterPro"/>
</dbReference>
<keyword evidence="3" id="KW-0274">FAD</keyword>
<protein>
    <submittedName>
        <fullName evidence="8">FAD-dependent monooxygenase cctM</fullName>
    </submittedName>
</protein>
<dbReference type="InterPro" id="IPR036188">
    <property type="entry name" value="FAD/NAD-bd_sf"/>
</dbReference>
<evidence type="ECO:0000256" key="2">
    <source>
        <dbReference type="ARBA" id="ARBA00022630"/>
    </source>
</evidence>
<dbReference type="GO" id="GO:0004497">
    <property type="term" value="F:monooxygenase activity"/>
    <property type="evidence" value="ECO:0007669"/>
    <property type="project" value="UniProtKB-KW"/>
</dbReference>
<keyword evidence="9" id="KW-1185">Reference proteome</keyword>
<accession>A0A8T9BTI3</accession>
<evidence type="ECO:0000256" key="5">
    <source>
        <dbReference type="ARBA" id="ARBA00023033"/>
    </source>
</evidence>
<evidence type="ECO:0000256" key="3">
    <source>
        <dbReference type="ARBA" id="ARBA00022827"/>
    </source>
</evidence>
<dbReference type="Pfam" id="PF01494">
    <property type="entry name" value="FAD_binding_3"/>
    <property type="match status" value="2"/>
</dbReference>
<dbReference type="InterPro" id="IPR002938">
    <property type="entry name" value="FAD-bd"/>
</dbReference>
<dbReference type="AlphaFoldDB" id="A0A8T9BTI3"/>
<dbReference type="PANTHER" id="PTHR47178:SF3">
    <property type="entry name" value="FAD-BINDING DOMAIN-CONTAINING PROTEIN"/>
    <property type="match status" value="1"/>
</dbReference>
<dbReference type="PRINTS" id="PR00420">
    <property type="entry name" value="RNGMNOXGNASE"/>
</dbReference>
<dbReference type="OrthoDB" id="47494at2759"/>
<dbReference type="PANTHER" id="PTHR47178">
    <property type="entry name" value="MONOOXYGENASE, FAD-BINDING"/>
    <property type="match status" value="1"/>
</dbReference>
<evidence type="ECO:0000313" key="9">
    <source>
        <dbReference type="Proteomes" id="UP000469559"/>
    </source>
</evidence>
<sequence length="383" mass="42559">MGSEAKSLRVLIIGSGSAGLLFGQVLKQVGIPCTVFEQDANLQQRPRDWNFGIYWAQSRLDECLTEDLRSLVPTVQTDPSYKPSDASVMPWGKRIKHVETGENSVTVTFEDGTRETGNLLIGAEGAHSITREFLLGPEEAALLQSPCVASVTITKLGRDAAIALRALHPRYTISFHPDGTFTWMSIHDCTAEDPGEWTWMLMQTWRSDEPTGLAGDNVLPAMYERGKNFGYPFNEVFRTIPEGTKVWHNRLAYWPTKPWDSRGGLVTLAGDAAHPMTFHRGQGLNNAITDAADFLVHLREMKEHTPAELAAAVKRYEVELWPRGHEAVLQSHENTNAVHDWKTMMQSDLFTGGLAKLSKEEQAVKDEEEAKVAKQATDGGKET</sequence>
<name>A0A8T9BTI3_9HELO</name>
<comment type="cofactor">
    <cofactor evidence="1">
        <name>FAD</name>
        <dbReference type="ChEBI" id="CHEBI:57692"/>
    </cofactor>
</comment>
<keyword evidence="2" id="KW-0285">Flavoprotein</keyword>
<keyword evidence="5 8" id="KW-0503">Monooxygenase</keyword>
<evidence type="ECO:0000256" key="6">
    <source>
        <dbReference type="SAM" id="MobiDB-lite"/>
    </source>
</evidence>
<dbReference type="Proteomes" id="UP000469559">
    <property type="component" value="Unassembled WGS sequence"/>
</dbReference>
<organism evidence="8 9">
    <name type="scientific">Lachnellula arida</name>
    <dbReference type="NCBI Taxonomy" id="1316785"/>
    <lineage>
        <taxon>Eukaryota</taxon>
        <taxon>Fungi</taxon>
        <taxon>Dikarya</taxon>
        <taxon>Ascomycota</taxon>
        <taxon>Pezizomycotina</taxon>
        <taxon>Leotiomycetes</taxon>
        <taxon>Helotiales</taxon>
        <taxon>Lachnaceae</taxon>
        <taxon>Lachnellula</taxon>
    </lineage>
</organism>
<keyword evidence="4" id="KW-0560">Oxidoreductase</keyword>
<proteinExistence type="predicted"/>
<evidence type="ECO:0000256" key="4">
    <source>
        <dbReference type="ARBA" id="ARBA00023002"/>
    </source>
</evidence>
<dbReference type="Gene3D" id="3.50.50.60">
    <property type="entry name" value="FAD/NAD(P)-binding domain"/>
    <property type="match status" value="2"/>
</dbReference>
<evidence type="ECO:0000256" key="1">
    <source>
        <dbReference type="ARBA" id="ARBA00001974"/>
    </source>
</evidence>
<feature type="compositionally biased region" description="Basic and acidic residues" evidence="6">
    <location>
        <begin position="360"/>
        <end position="372"/>
    </location>
</feature>
<evidence type="ECO:0000259" key="7">
    <source>
        <dbReference type="Pfam" id="PF01494"/>
    </source>
</evidence>
<dbReference type="SUPFAM" id="SSF51905">
    <property type="entry name" value="FAD/NAD(P)-binding domain"/>
    <property type="match status" value="1"/>
</dbReference>
<evidence type="ECO:0000313" key="8">
    <source>
        <dbReference type="EMBL" id="TVY21659.1"/>
    </source>
</evidence>
<feature type="domain" description="FAD-binding" evidence="7">
    <location>
        <begin position="9"/>
        <end position="47"/>
    </location>
</feature>
<feature type="region of interest" description="Disordered" evidence="6">
    <location>
        <begin position="360"/>
        <end position="383"/>
    </location>
</feature>
<reference evidence="8 9" key="1">
    <citation type="submission" date="2018-05" db="EMBL/GenBank/DDBJ databases">
        <title>Whole genome sequencing for identification of molecular markers to develop diagnostic detection tools for the regulated plant pathogen Lachnellula willkommii.</title>
        <authorList>
            <person name="Giroux E."/>
            <person name="Bilodeau G."/>
        </authorList>
    </citation>
    <scope>NUCLEOTIDE SEQUENCE [LARGE SCALE GENOMIC DNA]</scope>
    <source>
        <strain evidence="8 9">CBS 203.66</strain>
    </source>
</reference>
<feature type="domain" description="FAD-binding" evidence="7">
    <location>
        <begin position="262"/>
        <end position="301"/>
    </location>
</feature>